<dbReference type="InterPro" id="IPR050722">
    <property type="entry name" value="Pyruvate:ferred/Flavod_OxRd"/>
</dbReference>
<feature type="domain" description="Pyruvate/ketoisovalerate oxidoreductase catalytic" evidence="3">
    <location>
        <begin position="14"/>
        <end position="168"/>
    </location>
</feature>
<feature type="domain" description="Pyruvate flavodoxin/ferredoxin oxidoreductase pyrimidine binding" evidence="4">
    <location>
        <begin position="202"/>
        <end position="434"/>
    </location>
</feature>
<proteinExistence type="predicted"/>
<dbReference type="InterPro" id="IPR022367">
    <property type="entry name" value="2-oxoacid/accept_OxRdtase_asu"/>
</dbReference>
<evidence type="ECO:0000313" key="6">
    <source>
        <dbReference type="EMBL" id="SOB57170.1"/>
    </source>
</evidence>
<dbReference type="NCBIfam" id="TIGR03710">
    <property type="entry name" value="OAFO_sf"/>
    <property type="match status" value="1"/>
</dbReference>
<dbReference type="GO" id="GO:0016903">
    <property type="term" value="F:oxidoreductase activity, acting on the aldehyde or oxo group of donors"/>
    <property type="evidence" value="ECO:0007669"/>
    <property type="project" value="InterPro"/>
</dbReference>
<keyword evidence="6" id="KW-0670">Pyruvate</keyword>
<dbReference type="KEGG" id="pprf:DPRO_0291"/>
<reference evidence="7" key="1">
    <citation type="submission" date="2017-09" db="EMBL/GenBank/DDBJ databases">
        <authorList>
            <person name="Regsiter A."/>
            <person name="William W."/>
        </authorList>
    </citation>
    <scope>NUCLEOTIDE SEQUENCE [LARGE SCALE GENOMIC DNA]</scope>
    <source>
        <strain evidence="7">500-1</strain>
    </source>
</reference>
<dbReference type="PANTHER" id="PTHR32154">
    <property type="entry name" value="PYRUVATE-FLAVODOXIN OXIDOREDUCTASE-RELATED"/>
    <property type="match status" value="1"/>
</dbReference>
<sequence>MSEANMNVVIGGEAGQGLATVGQLLAKAVTRAGYHMLVNQDYMSRIRGGHNFFSIRFGSTPVESHTEDIDILVALTAETVELHADELTDNGIIIAGDDIDTGDHKALKIPFKELAPKQLFYNVVALGVLGASVCVDPSILEKLLKERFEKKGDDIVKSNLEVLHKSYEWAKSQEVDFTCLELPESQGKTKLMMHGNEAIAMGALAAGCNFVSFYPMTPSTSVATTMITKGRHLGMKYEQVEDEIAAMNIAIGASFAGAKAMVTTSGGGFALMTEGISLAGVSETPVVTIVVQRPGPATGLATRTEQADLNLVLYAGHGEFPRAIFAPGTVEECFYLTHRAFDLAEQYQTPMFVLSDQYLADSYRDVEMFDVDTLPEVADPMLETDADPYLRYELTEDGISPRLIPGFSEQLVRADSHEHAENSSMTEDPDNRVRQNSKRLVKGCGIWQDVIGPDYYGEENPDVLLMCWGSSVGACLEAADKYEGKKVSVLHFKQVYPLREEQFMDYLESAGEVVAVEGNATGQFAKLVAQETGFRVGSYVLRFDGRPLSPQYVLKGLKSII</sequence>
<gene>
    <name evidence="6" type="ORF">DPRO_0291</name>
</gene>
<evidence type="ECO:0000256" key="1">
    <source>
        <dbReference type="ARBA" id="ARBA00023002"/>
    </source>
</evidence>
<dbReference type="SUPFAM" id="SSF53323">
    <property type="entry name" value="Pyruvate-ferredoxin oxidoreductase, PFOR, domain III"/>
    <property type="match status" value="1"/>
</dbReference>
<dbReference type="InterPro" id="IPR029061">
    <property type="entry name" value="THDP-binding"/>
</dbReference>
<organism evidence="6 7">
    <name type="scientific">Pseudodesulfovibrio profundus</name>
    <dbReference type="NCBI Taxonomy" id="57320"/>
    <lineage>
        <taxon>Bacteria</taxon>
        <taxon>Pseudomonadati</taxon>
        <taxon>Thermodesulfobacteriota</taxon>
        <taxon>Desulfovibrionia</taxon>
        <taxon>Desulfovibrionales</taxon>
        <taxon>Desulfovibrionaceae</taxon>
    </lineage>
</organism>
<dbReference type="Gene3D" id="3.40.920.10">
    <property type="entry name" value="Pyruvate-ferredoxin oxidoreductase, PFOR, domain III"/>
    <property type="match status" value="1"/>
</dbReference>
<dbReference type="Proteomes" id="UP000219215">
    <property type="component" value="Chromosome DPRO"/>
</dbReference>
<dbReference type="GO" id="GO:0006979">
    <property type="term" value="P:response to oxidative stress"/>
    <property type="evidence" value="ECO:0007669"/>
    <property type="project" value="TreeGrafter"/>
</dbReference>
<dbReference type="Pfam" id="PF01558">
    <property type="entry name" value="POR"/>
    <property type="match status" value="1"/>
</dbReference>
<dbReference type="Pfam" id="PF02780">
    <property type="entry name" value="Transketolase_C"/>
    <property type="match status" value="1"/>
</dbReference>
<dbReference type="InterPro" id="IPR002869">
    <property type="entry name" value="Pyrv_flavodox_OxRed_cen"/>
</dbReference>
<dbReference type="FunFam" id="3.40.50.970:FF:000022">
    <property type="entry name" value="2-oxoglutarate ferredoxin oxidoreductase alpha subunit"/>
    <property type="match status" value="1"/>
</dbReference>
<dbReference type="Gene3D" id="3.40.50.970">
    <property type="match status" value="1"/>
</dbReference>
<dbReference type="SUPFAM" id="SSF52518">
    <property type="entry name" value="Thiamin diphosphate-binding fold (THDP-binding)"/>
    <property type="match status" value="1"/>
</dbReference>
<keyword evidence="7" id="KW-1185">Reference proteome</keyword>
<evidence type="ECO:0000259" key="3">
    <source>
        <dbReference type="Pfam" id="PF01558"/>
    </source>
</evidence>
<keyword evidence="1" id="KW-0560">Oxidoreductase</keyword>
<evidence type="ECO:0000259" key="4">
    <source>
        <dbReference type="Pfam" id="PF01855"/>
    </source>
</evidence>
<evidence type="ECO:0000256" key="2">
    <source>
        <dbReference type="SAM" id="MobiDB-lite"/>
    </source>
</evidence>
<dbReference type="Gene3D" id="3.40.50.920">
    <property type="match status" value="1"/>
</dbReference>
<dbReference type="InterPro" id="IPR002880">
    <property type="entry name" value="Pyrv_Fd/Flavodoxin_OxRdtase_N"/>
</dbReference>
<feature type="region of interest" description="Disordered" evidence="2">
    <location>
        <begin position="415"/>
        <end position="434"/>
    </location>
</feature>
<evidence type="ECO:0000313" key="7">
    <source>
        <dbReference type="Proteomes" id="UP000219215"/>
    </source>
</evidence>
<dbReference type="CDD" id="cd07034">
    <property type="entry name" value="TPP_PYR_PFOR_IOR-alpha_like"/>
    <property type="match status" value="1"/>
</dbReference>
<name>A0A2C8F579_9BACT</name>
<dbReference type="Pfam" id="PF01855">
    <property type="entry name" value="POR_N"/>
    <property type="match status" value="1"/>
</dbReference>
<dbReference type="OrthoDB" id="9794954at2"/>
<evidence type="ECO:0000259" key="5">
    <source>
        <dbReference type="Pfam" id="PF02780"/>
    </source>
</evidence>
<dbReference type="PANTHER" id="PTHR32154:SF20">
    <property type="entry name" value="2-OXOGLUTARATE OXIDOREDUCTASE SUBUNIT KORA"/>
    <property type="match status" value="1"/>
</dbReference>
<accession>A0A2C8F579</accession>
<protein>
    <submittedName>
        <fullName evidence="6">Pyruvate flavodoxin/ferredoxin oxidoreductase domain protein</fullName>
    </submittedName>
</protein>
<dbReference type="AlphaFoldDB" id="A0A2C8F579"/>
<feature type="domain" description="Transketolase C-terminal" evidence="5">
    <location>
        <begin position="459"/>
        <end position="529"/>
    </location>
</feature>
<dbReference type="InterPro" id="IPR033248">
    <property type="entry name" value="Transketolase_C"/>
</dbReference>
<dbReference type="InterPro" id="IPR019752">
    <property type="entry name" value="Pyrv/ketoisovalerate_OxRed_cat"/>
</dbReference>
<dbReference type="SUPFAM" id="SSF52922">
    <property type="entry name" value="TK C-terminal domain-like"/>
    <property type="match status" value="1"/>
</dbReference>
<dbReference type="RefSeq" id="WP_097010476.1">
    <property type="nucleotide sequence ID" value="NZ_LT907975.1"/>
</dbReference>
<dbReference type="InterPro" id="IPR009014">
    <property type="entry name" value="Transketo_C/PFOR_II"/>
</dbReference>
<dbReference type="EMBL" id="LT907975">
    <property type="protein sequence ID" value="SOB57170.1"/>
    <property type="molecule type" value="Genomic_DNA"/>
</dbReference>